<evidence type="ECO:0000313" key="1">
    <source>
        <dbReference type="EMBL" id="MBP2166826.1"/>
    </source>
</evidence>
<reference evidence="1 2" key="1">
    <citation type="submission" date="2021-03" db="EMBL/GenBank/DDBJ databases">
        <authorList>
            <person name="D'Agostino P."/>
            <person name="Huntemann M."/>
            <person name="Clum A."/>
            <person name="Spunde A."/>
            <person name="Palaniappan K."/>
            <person name="Ritter S."/>
            <person name="Mikhailova N."/>
            <person name="Chen I.-M."/>
            <person name="Stamatis D."/>
            <person name="Reddy T."/>
            <person name="O'Malley R."/>
            <person name="Daum C."/>
            <person name="Shapiro N."/>
            <person name="Ivanova N."/>
            <person name="Kyrpides N."/>
            <person name="Woyke T."/>
        </authorList>
    </citation>
    <scope>NUCLEOTIDE SEQUENCE [LARGE SCALE GENOMIC DNA]</scope>
    <source>
        <strain evidence="1 2">WS4403</strain>
    </source>
</reference>
<protein>
    <submittedName>
        <fullName evidence="1">Uncharacterized protein</fullName>
    </submittedName>
</protein>
<accession>A0ABS4P416</accession>
<comment type="caution">
    <text evidence="1">The sequence shown here is derived from an EMBL/GenBank/DDBJ whole genome shotgun (WGS) entry which is preliminary data.</text>
</comment>
<proteinExistence type="predicted"/>
<dbReference type="EMBL" id="JAGGMQ010000001">
    <property type="protein sequence ID" value="MBP2166826.1"/>
    <property type="molecule type" value="Genomic_DNA"/>
</dbReference>
<evidence type="ECO:0000313" key="2">
    <source>
        <dbReference type="Proteomes" id="UP001195624"/>
    </source>
</evidence>
<dbReference type="Proteomes" id="UP001195624">
    <property type="component" value="Unassembled WGS sequence"/>
</dbReference>
<sequence>MTHRGAITRDTNPERHRSLMPAVDKITYTSRIDSLQDCKIAATDKFLTQMQKSLLSAIKNQWQATVFTG</sequence>
<name>A0ABS4P416_9GAMM</name>
<gene>
    <name evidence="1" type="ORF">J2125_000018</name>
</gene>
<reference evidence="2" key="2">
    <citation type="submission" date="2023-07" db="EMBL/GenBank/DDBJ databases">
        <title>Genome mining of underrepresented organisms for secondary metabolites.</title>
        <authorList>
            <person name="D'Agostino P.M."/>
        </authorList>
    </citation>
    <scope>NUCLEOTIDE SEQUENCE [LARGE SCALE GENOMIC DNA]</scope>
    <source>
        <strain evidence="2">WS4403</strain>
    </source>
</reference>
<dbReference type="RefSeq" id="WP_157819430.1">
    <property type="nucleotide sequence ID" value="NZ_JAGGMQ010000001.1"/>
</dbReference>
<keyword evidence="2" id="KW-1185">Reference proteome</keyword>
<organism evidence="1 2">
    <name type="scientific">Winslowiella toletana</name>
    <dbReference type="NCBI Taxonomy" id="92490"/>
    <lineage>
        <taxon>Bacteria</taxon>
        <taxon>Pseudomonadati</taxon>
        <taxon>Pseudomonadota</taxon>
        <taxon>Gammaproteobacteria</taxon>
        <taxon>Enterobacterales</taxon>
        <taxon>Erwiniaceae</taxon>
        <taxon>Winslowiella</taxon>
    </lineage>
</organism>